<gene>
    <name evidence="2" type="ORF">SETIT_5G133400v2</name>
</gene>
<reference evidence="2" key="2">
    <citation type="submission" date="2015-07" db="EMBL/GenBank/DDBJ databases">
        <authorList>
            <person name="Noorani M."/>
        </authorList>
    </citation>
    <scope>NUCLEOTIDE SEQUENCE</scope>
    <source>
        <strain evidence="2">Yugu1</strain>
    </source>
</reference>
<feature type="compositionally biased region" description="Polar residues" evidence="1">
    <location>
        <begin position="29"/>
        <end position="40"/>
    </location>
</feature>
<name>A0A368R4A0_SETIT</name>
<evidence type="ECO:0000256" key="1">
    <source>
        <dbReference type="SAM" id="MobiDB-lite"/>
    </source>
</evidence>
<proteinExistence type="predicted"/>
<evidence type="ECO:0000313" key="2">
    <source>
        <dbReference type="EMBL" id="RCV25026.1"/>
    </source>
</evidence>
<dbReference type="EMBL" id="CM003532">
    <property type="protein sequence ID" value="RCV25026.1"/>
    <property type="molecule type" value="Genomic_DNA"/>
</dbReference>
<organism evidence="2">
    <name type="scientific">Setaria italica</name>
    <name type="common">Foxtail millet</name>
    <name type="synonym">Panicum italicum</name>
    <dbReference type="NCBI Taxonomy" id="4555"/>
    <lineage>
        <taxon>Eukaryota</taxon>
        <taxon>Viridiplantae</taxon>
        <taxon>Streptophyta</taxon>
        <taxon>Embryophyta</taxon>
        <taxon>Tracheophyta</taxon>
        <taxon>Spermatophyta</taxon>
        <taxon>Magnoliopsida</taxon>
        <taxon>Liliopsida</taxon>
        <taxon>Poales</taxon>
        <taxon>Poaceae</taxon>
        <taxon>PACMAD clade</taxon>
        <taxon>Panicoideae</taxon>
        <taxon>Panicodae</taxon>
        <taxon>Paniceae</taxon>
        <taxon>Cenchrinae</taxon>
        <taxon>Setaria</taxon>
    </lineage>
</organism>
<sequence length="107" mass="11308">MHPRAGNCSCLGSISPSPGVKSSALFLPTPQTRRSLSGRSPSLCVILAERARDRPSPRPPRKTTGRSGKGKNGRCVMGKWLGPMGGSACLGVFRVQRTAHDITVAKP</sequence>
<dbReference type="AlphaFoldDB" id="A0A368R4A0"/>
<reference evidence="2" key="1">
    <citation type="journal article" date="2012" name="Nat. Biotechnol.">
        <title>Reference genome sequence of the model plant Setaria.</title>
        <authorList>
            <person name="Bennetzen J.L."/>
            <person name="Schmutz J."/>
            <person name="Wang H."/>
            <person name="Percifield R."/>
            <person name="Hawkins J."/>
            <person name="Pontaroli A.C."/>
            <person name="Estep M."/>
            <person name="Feng L."/>
            <person name="Vaughn J.N."/>
            <person name="Grimwood J."/>
            <person name="Jenkins J."/>
            <person name="Barry K."/>
            <person name="Lindquist E."/>
            <person name="Hellsten U."/>
            <person name="Deshpande S."/>
            <person name="Wang X."/>
            <person name="Wu X."/>
            <person name="Mitros T."/>
            <person name="Triplett J."/>
            <person name="Yang X."/>
            <person name="Ye C.Y."/>
            <person name="Mauro-Herrera M."/>
            <person name="Wang L."/>
            <person name="Li P."/>
            <person name="Sharma M."/>
            <person name="Sharma R."/>
            <person name="Ronald P.C."/>
            <person name="Panaud O."/>
            <person name="Kellogg E.A."/>
            <person name="Brutnell T.P."/>
            <person name="Doust A.N."/>
            <person name="Tuskan G.A."/>
            <person name="Rokhsar D."/>
            <person name="Devos K.M."/>
        </authorList>
    </citation>
    <scope>NUCLEOTIDE SEQUENCE [LARGE SCALE GENOMIC DNA]</scope>
    <source>
        <strain evidence="2">Yugu1</strain>
    </source>
</reference>
<protein>
    <submittedName>
        <fullName evidence="2">Uncharacterized protein</fullName>
    </submittedName>
</protein>
<accession>A0A368R4A0</accession>
<feature type="region of interest" description="Disordered" evidence="1">
    <location>
        <begin position="1"/>
        <end position="75"/>
    </location>
</feature>
<feature type="compositionally biased region" description="Basic residues" evidence="1">
    <location>
        <begin position="59"/>
        <end position="72"/>
    </location>
</feature>